<dbReference type="Proteomes" id="UP000239203">
    <property type="component" value="Unassembled WGS sequence"/>
</dbReference>
<evidence type="ECO:0008006" key="4">
    <source>
        <dbReference type="Google" id="ProtNLM"/>
    </source>
</evidence>
<reference evidence="2 3" key="1">
    <citation type="submission" date="2018-02" db="EMBL/GenBank/DDBJ databases">
        <title>Genomic Encyclopedia of Archaeal and Bacterial Type Strains, Phase II (KMG-II): from individual species to whole genera.</title>
        <authorList>
            <person name="Goeker M."/>
        </authorList>
    </citation>
    <scope>NUCLEOTIDE SEQUENCE [LARGE SCALE GENOMIC DNA]</scope>
    <source>
        <strain evidence="2 3">YU 961-1</strain>
    </source>
</reference>
<keyword evidence="3" id="KW-1185">Reference proteome</keyword>
<organism evidence="2 3">
    <name type="scientific">Actinokineospora auranticolor</name>
    <dbReference type="NCBI Taxonomy" id="155976"/>
    <lineage>
        <taxon>Bacteria</taxon>
        <taxon>Bacillati</taxon>
        <taxon>Actinomycetota</taxon>
        <taxon>Actinomycetes</taxon>
        <taxon>Pseudonocardiales</taxon>
        <taxon>Pseudonocardiaceae</taxon>
        <taxon>Actinokineospora</taxon>
    </lineage>
</organism>
<evidence type="ECO:0000313" key="2">
    <source>
        <dbReference type="EMBL" id="PPK67015.1"/>
    </source>
</evidence>
<evidence type="ECO:0000313" key="3">
    <source>
        <dbReference type="Proteomes" id="UP000239203"/>
    </source>
</evidence>
<dbReference type="RefSeq" id="WP_146108059.1">
    <property type="nucleotide sequence ID" value="NZ_CP154825.1"/>
</dbReference>
<keyword evidence="1" id="KW-0472">Membrane</keyword>
<comment type="caution">
    <text evidence="2">The sequence shown here is derived from an EMBL/GenBank/DDBJ whole genome shotgun (WGS) entry which is preliminary data.</text>
</comment>
<proteinExistence type="predicted"/>
<dbReference type="AlphaFoldDB" id="A0A2S6GP44"/>
<name>A0A2S6GP44_9PSEU</name>
<feature type="transmembrane region" description="Helical" evidence="1">
    <location>
        <begin position="120"/>
        <end position="138"/>
    </location>
</feature>
<protein>
    <recommendedName>
        <fullName evidence="4">Transmembrane protein</fullName>
    </recommendedName>
</protein>
<dbReference type="OrthoDB" id="10006554at2"/>
<sequence>MSEAERALAEVLRQRQAMADRVRLPWWFRVLFVLAWAAVLVGPVLSGSADQLGVPRFPYLVVGVVVWIAVLVAYRRQSGLRTAMRGRTYPALREQALATVAVFGGGPVVVWGLAALGLPYQALTCAALAAALGGAQAWRVNIAIHRDVLAGR</sequence>
<gene>
    <name evidence="2" type="ORF">CLV40_10811</name>
</gene>
<accession>A0A2S6GP44</accession>
<keyword evidence="1" id="KW-0812">Transmembrane</keyword>
<dbReference type="EMBL" id="PTIX01000008">
    <property type="protein sequence ID" value="PPK67015.1"/>
    <property type="molecule type" value="Genomic_DNA"/>
</dbReference>
<feature type="transmembrane region" description="Helical" evidence="1">
    <location>
        <begin position="95"/>
        <end position="114"/>
    </location>
</feature>
<feature type="transmembrane region" description="Helical" evidence="1">
    <location>
        <begin position="26"/>
        <end position="45"/>
    </location>
</feature>
<evidence type="ECO:0000256" key="1">
    <source>
        <dbReference type="SAM" id="Phobius"/>
    </source>
</evidence>
<feature type="transmembrane region" description="Helical" evidence="1">
    <location>
        <begin position="57"/>
        <end position="74"/>
    </location>
</feature>
<keyword evidence="1" id="KW-1133">Transmembrane helix</keyword>